<comment type="cofactor">
    <cofactor evidence="1 7">
        <name>pyridoxal 5'-phosphate</name>
        <dbReference type="ChEBI" id="CHEBI:597326"/>
    </cofactor>
</comment>
<dbReference type="RefSeq" id="WP_164936220.1">
    <property type="nucleotide sequence ID" value="NZ_LBJC01000079.1"/>
</dbReference>
<comment type="function">
    <text evidence="6">A cysteine desulfhydrase that generates hydrogen sulfide, H(2)S. The H(2)S produced by this enzyme stimulates respiration in M.tuberculosis, mediated primarily via cytochrome bd with a lesser contribution from cytochrome bc1/aa3. H(2)S modulates the balance between respiration and glycolysis, and also contributes to redox homeostasis. Probably eliminates toxic levels of Cys (which can induce oxidative stress).</text>
</comment>
<evidence type="ECO:0000256" key="6">
    <source>
        <dbReference type="ARBA" id="ARBA00055251"/>
    </source>
</evidence>
<dbReference type="HAMAP" id="MF_00868">
    <property type="entry name" value="Cds1"/>
    <property type="match status" value="1"/>
</dbReference>
<dbReference type="Pfam" id="PF00291">
    <property type="entry name" value="PALP"/>
    <property type="match status" value="1"/>
</dbReference>
<evidence type="ECO:0000259" key="8">
    <source>
        <dbReference type="Pfam" id="PF00291"/>
    </source>
</evidence>
<evidence type="ECO:0000313" key="9">
    <source>
        <dbReference type="EMBL" id="RXH27113.1"/>
    </source>
</evidence>
<evidence type="ECO:0000256" key="7">
    <source>
        <dbReference type="HAMAP-Rule" id="MF_00868"/>
    </source>
</evidence>
<evidence type="ECO:0000256" key="3">
    <source>
        <dbReference type="ARBA" id="ARBA00022490"/>
    </source>
</evidence>
<organism evidence="9 10">
    <name type="scientific">Bradyrhizobium nanningense</name>
    <dbReference type="NCBI Taxonomy" id="1325118"/>
    <lineage>
        <taxon>Bacteria</taxon>
        <taxon>Pseudomonadati</taxon>
        <taxon>Pseudomonadota</taxon>
        <taxon>Alphaproteobacteria</taxon>
        <taxon>Hyphomicrobiales</taxon>
        <taxon>Nitrobacteraceae</taxon>
        <taxon>Bradyrhizobium</taxon>
    </lineage>
</organism>
<dbReference type="SUPFAM" id="SSF53686">
    <property type="entry name" value="Tryptophan synthase beta subunit-like PLP-dependent enzymes"/>
    <property type="match status" value="1"/>
</dbReference>
<gene>
    <name evidence="7" type="primary">cds1</name>
    <name evidence="9" type="ORF">XH99_16925</name>
</gene>
<proteinExistence type="inferred from homology"/>
<reference evidence="9 10" key="1">
    <citation type="submission" date="2015-04" db="EMBL/GenBank/DDBJ databases">
        <title>Comparative genomics of rhizobia nodulating Arachis hypogaea in China.</title>
        <authorList>
            <person name="Li Y."/>
        </authorList>
    </citation>
    <scope>NUCLEOTIDE SEQUENCE [LARGE SCALE GENOMIC DNA]</scope>
    <source>
        <strain evidence="9 10">CCBAU 51757</strain>
    </source>
</reference>
<dbReference type="InterPro" id="IPR050214">
    <property type="entry name" value="Cys_Synth/Cystath_Beta-Synth"/>
</dbReference>
<keyword evidence="10" id="KW-1185">Reference proteome</keyword>
<dbReference type="GO" id="GO:0030170">
    <property type="term" value="F:pyridoxal phosphate binding"/>
    <property type="evidence" value="ECO:0007669"/>
    <property type="project" value="UniProtKB-UniRule"/>
</dbReference>
<feature type="domain" description="Tryptophan synthase beta chain-like PALP" evidence="8">
    <location>
        <begin position="38"/>
        <end position="328"/>
    </location>
</feature>
<dbReference type="InterPro" id="IPR047586">
    <property type="entry name" value="Cds1"/>
</dbReference>
<evidence type="ECO:0000256" key="5">
    <source>
        <dbReference type="ARBA" id="ARBA00023239"/>
    </source>
</evidence>
<feature type="modified residue" description="N6-(pyridoxal phosphate)lysine" evidence="7">
    <location>
        <position position="67"/>
    </location>
</feature>
<comment type="similarity">
    <text evidence="7">Belongs to the cysteine synthase/cystathionine beta-synthase family. Cds1 subfamily.</text>
</comment>
<dbReference type="AlphaFoldDB" id="A0A4Q0S2S5"/>
<name>A0A4Q0S2S5_9BRAD</name>
<evidence type="ECO:0000256" key="2">
    <source>
        <dbReference type="ARBA" id="ARBA00004496"/>
    </source>
</evidence>
<sequence>MEPLPFRHSNPAGPAYRRGWVDEAVAAIEADQCRTADTHLIRLIVPALSGIDIYLKDESTHPTGSLKHRLARSLFLYALCNGQIAEGTPVIEASSGSTAVSEAYFAEMIGVPFYAVMPRTTSAEKIAAIEHYGGNCHLIDDGRALYAEAAALAARLNGHYMDQFTFAERATDWRGNNNIAESIFSQLQGEPRPLPDWIVMGAGTGGTSATIGRYLRYRQYPTRLCVADVEHSAFFDCFRSQDRSHVCDHPSLIEGVGRPRCEPSFVPGVVDRMMKIPDAATIAAMNVLSRRLRRPVGGSTGTNFLALCRLASEMRQANAMGSLVTLICDSGERYRQTYYEPEWLKARGLDPAPFEAILSSFLATGEPLTLAIDDVANPQGAFDAPVPPQ</sequence>
<dbReference type="InterPro" id="IPR001926">
    <property type="entry name" value="TrpB-like_PALP"/>
</dbReference>
<evidence type="ECO:0000313" key="10">
    <source>
        <dbReference type="Proteomes" id="UP000289546"/>
    </source>
</evidence>
<keyword evidence="4 7" id="KW-0663">Pyridoxal phosphate</keyword>
<keyword evidence="3 7" id="KW-0963">Cytoplasm</keyword>
<comment type="caution">
    <text evidence="9">The sequence shown here is derived from an EMBL/GenBank/DDBJ whole genome shotgun (WGS) entry which is preliminary data.</text>
</comment>
<comment type="function">
    <text evidence="7">A cysteine desulfhydrase that generates hydrogen sulfide, H(2)S. The H(2)S produced by this enzyme may modulate central metabolism.</text>
</comment>
<dbReference type="Gene3D" id="3.40.50.1100">
    <property type="match status" value="2"/>
</dbReference>
<dbReference type="GO" id="GO:0016829">
    <property type="term" value="F:lyase activity"/>
    <property type="evidence" value="ECO:0007669"/>
    <property type="project" value="UniProtKB-KW"/>
</dbReference>
<dbReference type="Proteomes" id="UP000289546">
    <property type="component" value="Unassembled WGS sequence"/>
</dbReference>
<dbReference type="InterPro" id="IPR036052">
    <property type="entry name" value="TrpB-like_PALP_sf"/>
</dbReference>
<dbReference type="PANTHER" id="PTHR10314">
    <property type="entry name" value="CYSTATHIONINE BETA-SYNTHASE"/>
    <property type="match status" value="1"/>
</dbReference>
<dbReference type="EMBL" id="LBJQ01000078">
    <property type="protein sequence ID" value="RXH27113.1"/>
    <property type="molecule type" value="Genomic_DNA"/>
</dbReference>
<evidence type="ECO:0000256" key="4">
    <source>
        <dbReference type="ARBA" id="ARBA00022898"/>
    </source>
</evidence>
<protein>
    <recommendedName>
        <fullName evidence="7">L-cysteine desulfhydrase Cds1</fullName>
        <ecNumber evidence="7">4.4.1.1</ecNumber>
    </recommendedName>
</protein>
<dbReference type="FunFam" id="3.40.50.1100:FF:000015">
    <property type="entry name" value="Cysteine synthase B"/>
    <property type="match status" value="1"/>
</dbReference>
<comment type="subcellular location">
    <subcellularLocation>
        <location evidence="2">Cytoplasm</location>
    </subcellularLocation>
</comment>
<dbReference type="GO" id="GO:0019450">
    <property type="term" value="P:L-cysteine catabolic process to pyruvate"/>
    <property type="evidence" value="ECO:0007669"/>
    <property type="project" value="UniProtKB-UniRule"/>
</dbReference>
<dbReference type="GO" id="GO:0005737">
    <property type="term" value="C:cytoplasm"/>
    <property type="evidence" value="ECO:0007669"/>
    <property type="project" value="UniProtKB-SubCell"/>
</dbReference>
<keyword evidence="5 7" id="KW-0456">Lyase</keyword>
<evidence type="ECO:0000256" key="1">
    <source>
        <dbReference type="ARBA" id="ARBA00001933"/>
    </source>
</evidence>
<comment type="catalytic activity">
    <reaction evidence="7">
        <text>L-cysteine + H2O = hydrogen sulfide + pyruvate + NH4(+) + H(+)</text>
        <dbReference type="Rhea" id="RHEA:24931"/>
        <dbReference type="ChEBI" id="CHEBI:15361"/>
        <dbReference type="ChEBI" id="CHEBI:15377"/>
        <dbReference type="ChEBI" id="CHEBI:15378"/>
        <dbReference type="ChEBI" id="CHEBI:28938"/>
        <dbReference type="ChEBI" id="CHEBI:29919"/>
        <dbReference type="ChEBI" id="CHEBI:35235"/>
        <dbReference type="EC" id="4.4.1.1"/>
    </reaction>
</comment>
<accession>A0A4Q0S2S5</accession>
<dbReference type="EC" id="4.4.1.1" evidence="7"/>